<keyword evidence="3 4" id="KW-0443">Lipid metabolism</keyword>
<evidence type="ECO:0000259" key="6">
    <source>
        <dbReference type="PROSITE" id="PS51635"/>
    </source>
</evidence>
<feature type="chain" id="PRO_5040774057" evidence="5">
    <location>
        <begin position="21"/>
        <end position="745"/>
    </location>
</feature>
<evidence type="ECO:0000256" key="4">
    <source>
        <dbReference type="PROSITE-ProRule" id="PRU01161"/>
    </source>
</evidence>
<reference evidence="7" key="1">
    <citation type="submission" date="2021-10" db="EMBL/GenBank/DDBJ databases">
        <title>Tamlana sargassums sp. nov., and Tamlana laminarinivorans sp. nov., two new bacteria isolated from the brown alga.</title>
        <authorList>
            <person name="Li J."/>
        </authorList>
    </citation>
    <scope>NUCLEOTIDE SEQUENCE</scope>
    <source>
        <strain evidence="7">PT2-4</strain>
    </source>
</reference>
<dbReference type="PROSITE" id="PS51635">
    <property type="entry name" value="PNPLA"/>
    <property type="match status" value="1"/>
</dbReference>
<feature type="signal peptide" evidence="5">
    <location>
        <begin position="1"/>
        <end position="20"/>
    </location>
</feature>
<dbReference type="RefSeq" id="WP_226541160.1">
    <property type="nucleotide sequence ID" value="NZ_JAJAPW010000002.1"/>
</dbReference>
<protein>
    <submittedName>
        <fullName evidence="7">Patatin-like phospholipase family protein</fullName>
    </submittedName>
</protein>
<evidence type="ECO:0000313" key="7">
    <source>
        <dbReference type="EMBL" id="MCB4797982.1"/>
    </source>
</evidence>
<evidence type="ECO:0000256" key="5">
    <source>
        <dbReference type="SAM" id="SignalP"/>
    </source>
</evidence>
<proteinExistence type="predicted"/>
<dbReference type="Proteomes" id="UP001139199">
    <property type="component" value="Unassembled WGS sequence"/>
</dbReference>
<dbReference type="GO" id="GO:0016787">
    <property type="term" value="F:hydrolase activity"/>
    <property type="evidence" value="ECO:0007669"/>
    <property type="project" value="UniProtKB-UniRule"/>
</dbReference>
<sequence length="745" mass="83398">MNLKHIVLVLLLLVSVSAKAQDNNIEKTEPKVGLVLSGGGAKGLAHIGVLKVIDSLGVKIDYIAGTSMGAVIGSLYASGYSGNQLDSIFKSVDFDNILNDNLPRKAKTLHERNNAERYAIKLPFNEFKINLPSALSKGHNTYNLLSQLMLPLCETKDFKALPIPFFCIATDVEKGTPVVLEKGDLPLSVLASSALPSVFKPVFINNKMLIDGGVVNNYPIDELKAKGMDVIIGVDVQDGLMNRDELTSGLDVLLQINNYRTVNDMKLKVGKTDIYIKPAIKDYTVMSFDEGRSIINSGVMASNNVIKALNGLPKLKEENRRIKINPLDSLAIKNVKIEGLTKYTRSYVTGKLKFKSNQKMSYTEFVSGLNNLEATNNFDAFDYNLQETESKGVYNFTARLKESKINTYLKLGVHFDDLYKSAALINLTKKRLLFNNDVASFDFILGDNVRYNFDYLIDKGFYWSVGLKSRYNQFKKDVSADLLLDGGPFLSSGINKINVKLKDFTNQFYLQTLFRRDFALALGAEHKHLDITSETLTDEVTEEDFDFERSNLFSVFGNLKYDTYDNKYFPEKGVFFNSDIHWYLLGTSIFQEFKSFAIAQAEAGYAFSVSNSLSFNVQAQSGFRIGDSSFNTLNFGLGGYGNNLINNFIPFLGYDFVALGGNSFIKSKFTVDLELLKKQHLTIEGNWANVEDNLFETGKWLSLPTYSGYALGYALDTFLGPVQAKYSYTPELGESIWYFSIGFWF</sequence>
<dbReference type="InterPro" id="IPR002641">
    <property type="entry name" value="PNPLA_dom"/>
</dbReference>
<keyword evidence="5" id="KW-0732">Signal</keyword>
<organism evidence="7 8">
    <name type="scientific">Neotamlana laminarinivorans</name>
    <dbReference type="NCBI Taxonomy" id="2883124"/>
    <lineage>
        <taxon>Bacteria</taxon>
        <taxon>Pseudomonadati</taxon>
        <taxon>Bacteroidota</taxon>
        <taxon>Flavobacteriia</taxon>
        <taxon>Flavobacteriales</taxon>
        <taxon>Flavobacteriaceae</taxon>
        <taxon>Neotamlana</taxon>
    </lineage>
</organism>
<feature type="short sequence motif" description="DGA/G" evidence="4">
    <location>
        <begin position="211"/>
        <end position="213"/>
    </location>
</feature>
<keyword evidence="1 4" id="KW-0378">Hydrolase</keyword>
<accession>A0A9X1L379</accession>
<dbReference type="SUPFAM" id="SSF52151">
    <property type="entry name" value="FabD/lysophospholipase-like"/>
    <property type="match status" value="1"/>
</dbReference>
<dbReference type="InterPro" id="IPR050301">
    <property type="entry name" value="NTE"/>
</dbReference>
<dbReference type="AlphaFoldDB" id="A0A9X1L379"/>
<gene>
    <name evidence="7" type="ORF">LG649_03950</name>
</gene>
<evidence type="ECO:0000313" key="8">
    <source>
        <dbReference type="Proteomes" id="UP001139199"/>
    </source>
</evidence>
<comment type="caution">
    <text evidence="7">The sequence shown here is derived from an EMBL/GenBank/DDBJ whole genome shotgun (WGS) entry which is preliminary data.</text>
</comment>
<dbReference type="InterPro" id="IPR016035">
    <property type="entry name" value="Acyl_Trfase/lysoPLipase"/>
</dbReference>
<keyword evidence="8" id="KW-1185">Reference proteome</keyword>
<feature type="domain" description="PNPLA" evidence="6">
    <location>
        <begin position="34"/>
        <end position="224"/>
    </location>
</feature>
<evidence type="ECO:0000256" key="2">
    <source>
        <dbReference type="ARBA" id="ARBA00022963"/>
    </source>
</evidence>
<keyword evidence="2 4" id="KW-0442">Lipid degradation</keyword>
<evidence type="ECO:0000256" key="3">
    <source>
        <dbReference type="ARBA" id="ARBA00023098"/>
    </source>
</evidence>
<dbReference type="PANTHER" id="PTHR14226">
    <property type="entry name" value="NEUROPATHY TARGET ESTERASE/SWISS CHEESE D.MELANOGASTER"/>
    <property type="match status" value="1"/>
</dbReference>
<evidence type="ECO:0000256" key="1">
    <source>
        <dbReference type="ARBA" id="ARBA00022801"/>
    </source>
</evidence>
<feature type="active site" description="Proton acceptor" evidence="4">
    <location>
        <position position="211"/>
    </location>
</feature>
<feature type="short sequence motif" description="GXSXG" evidence="4">
    <location>
        <begin position="65"/>
        <end position="69"/>
    </location>
</feature>
<feature type="short sequence motif" description="GXGXXG" evidence="4">
    <location>
        <begin position="38"/>
        <end position="43"/>
    </location>
</feature>
<name>A0A9X1L379_9FLAO</name>
<dbReference type="EMBL" id="JAJAPW010000002">
    <property type="protein sequence ID" value="MCB4797982.1"/>
    <property type="molecule type" value="Genomic_DNA"/>
</dbReference>
<dbReference type="Pfam" id="PF19143">
    <property type="entry name" value="Omp85_2"/>
    <property type="match status" value="1"/>
</dbReference>
<dbReference type="CDD" id="cd07205">
    <property type="entry name" value="Pat_PNPLA6_PNPLA7_NTE1_like"/>
    <property type="match status" value="1"/>
</dbReference>
<dbReference type="InterPro" id="IPR043864">
    <property type="entry name" value="Omp85-like_dom"/>
</dbReference>
<dbReference type="Pfam" id="PF01734">
    <property type="entry name" value="Patatin"/>
    <property type="match status" value="1"/>
</dbReference>
<dbReference type="GO" id="GO:0016042">
    <property type="term" value="P:lipid catabolic process"/>
    <property type="evidence" value="ECO:0007669"/>
    <property type="project" value="UniProtKB-UniRule"/>
</dbReference>
<feature type="active site" description="Nucleophile" evidence="4">
    <location>
        <position position="67"/>
    </location>
</feature>
<dbReference type="Gene3D" id="3.40.1090.10">
    <property type="entry name" value="Cytosolic phospholipase A2 catalytic domain"/>
    <property type="match status" value="2"/>
</dbReference>
<dbReference type="PANTHER" id="PTHR14226:SF76">
    <property type="entry name" value="NTE FAMILY PROTEIN RSSA"/>
    <property type="match status" value="1"/>
</dbReference>